<proteinExistence type="predicted"/>
<protein>
    <submittedName>
        <fullName evidence="1">Uncharacterized protein</fullName>
    </submittedName>
</protein>
<sequence>MNKKREGRKGRRKERKRKDGELHNIMCYTQMSNQPFSMVENEYLYYIANTWTPRIVTWVVISTTLARKNDEFLKSSVDDFVPILRESKVTSVYNDLECSIPFDSPAWPCTDVLGDEKVDINLAFGEQVDTLLMGDMENYLNSLRDVGNLGSSLAGDHILIPRMFDEPLGNSDSMSISFETSDFLLEELTAEIGLDDSIQTKIEVGYYDSKGDILYLEQFFNEDTSSDLSLELFPKDSSLLVLPLPDSKQICLREVERFDPFFSLTQSGDMTRMMERHFDRFPRIPLPDRWHTHLTW</sequence>
<gene>
    <name evidence="1" type="ORF">Tci_008577</name>
</gene>
<dbReference type="AlphaFoldDB" id="A0A6L2JIN2"/>
<comment type="caution">
    <text evidence="1">The sequence shown here is derived from an EMBL/GenBank/DDBJ whole genome shotgun (WGS) entry which is preliminary data.</text>
</comment>
<evidence type="ECO:0000313" key="1">
    <source>
        <dbReference type="EMBL" id="GEU36599.1"/>
    </source>
</evidence>
<organism evidence="1">
    <name type="scientific">Tanacetum cinerariifolium</name>
    <name type="common">Dalmatian daisy</name>
    <name type="synonym">Chrysanthemum cinerariifolium</name>
    <dbReference type="NCBI Taxonomy" id="118510"/>
    <lineage>
        <taxon>Eukaryota</taxon>
        <taxon>Viridiplantae</taxon>
        <taxon>Streptophyta</taxon>
        <taxon>Embryophyta</taxon>
        <taxon>Tracheophyta</taxon>
        <taxon>Spermatophyta</taxon>
        <taxon>Magnoliopsida</taxon>
        <taxon>eudicotyledons</taxon>
        <taxon>Gunneridae</taxon>
        <taxon>Pentapetalae</taxon>
        <taxon>asterids</taxon>
        <taxon>campanulids</taxon>
        <taxon>Asterales</taxon>
        <taxon>Asteraceae</taxon>
        <taxon>Asteroideae</taxon>
        <taxon>Anthemideae</taxon>
        <taxon>Anthemidinae</taxon>
        <taxon>Tanacetum</taxon>
    </lineage>
</organism>
<accession>A0A6L2JIN2</accession>
<name>A0A6L2JIN2_TANCI</name>
<reference evidence="1" key="1">
    <citation type="journal article" date="2019" name="Sci. Rep.">
        <title>Draft genome of Tanacetum cinerariifolium, the natural source of mosquito coil.</title>
        <authorList>
            <person name="Yamashiro T."/>
            <person name="Shiraishi A."/>
            <person name="Satake H."/>
            <person name="Nakayama K."/>
        </authorList>
    </citation>
    <scope>NUCLEOTIDE SEQUENCE</scope>
</reference>
<dbReference type="EMBL" id="BKCJ010000828">
    <property type="protein sequence ID" value="GEU36599.1"/>
    <property type="molecule type" value="Genomic_DNA"/>
</dbReference>